<reference evidence="5 6" key="1">
    <citation type="submission" date="2024-02" db="EMBL/GenBank/DDBJ databases">
        <authorList>
            <person name="Chen Y."/>
            <person name="Shah S."/>
            <person name="Dougan E. K."/>
            <person name="Thang M."/>
            <person name="Chan C."/>
        </authorList>
    </citation>
    <scope>NUCLEOTIDE SEQUENCE [LARGE SCALE GENOMIC DNA]</scope>
</reference>
<dbReference type="Proteomes" id="UP001642484">
    <property type="component" value="Unassembled WGS sequence"/>
</dbReference>
<comment type="similarity">
    <text evidence="1">Belongs to the pseudouridine synthase RluA family.</text>
</comment>
<dbReference type="PANTHER" id="PTHR21600:SF87">
    <property type="entry name" value="RNA PSEUDOURIDYLATE SYNTHASE DOMAIN-CONTAINING PROTEIN 1"/>
    <property type="match status" value="1"/>
</dbReference>
<dbReference type="PROSITE" id="PS00028">
    <property type="entry name" value="ZINC_FINGER_C2H2_1"/>
    <property type="match status" value="1"/>
</dbReference>
<dbReference type="CDD" id="cd02869">
    <property type="entry name" value="PseudoU_synth_RluA_like"/>
    <property type="match status" value="1"/>
</dbReference>
<name>A0ABP0NBY9_9DINO</name>
<evidence type="ECO:0000313" key="6">
    <source>
        <dbReference type="Proteomes" id="UP001642484"/>
    </source>
</evidence>
<evidence type="ECO:0000256" key="3">
    <source>
        <dbReference type="SAM" id="MobiDB-lite"/>
    </source>
</evidence>
<keyword evidence="6" id="KW-1185">Reference proteome</keyword>
<evidence type="ECO:0000256" key="2">
    <source>
        <dbReference type="PROSITE-ProRule" id="PRU00042"/>
    </source>
</evidence>
<dbReference type="PROSITE" id="PS50157">
    <property type="entry name" value="ZINC_FINGER_C2H2_2"/>
    <property type="match status" value="1"/>
</dbReference>
<feature type="domain" description="C2H2-type" evidence="4">
    <location>
        <begin position="94"/>
        <end position="122"/>
    </location>
</feature>
<feature type="region of interest" description="Disordered" evidence="3">
    <location>
        <begin position="63"/>
        <end position="84"/>
    </location>
</feature>
<dbReference type="InterPro" id="IPR020103">
    <property type="entry name" value="PsdUridine_synth_cat_dom_sf"/>
</dbReference>
<dbReference type="InterPro" id="IPR050188">
    <property type="entry name" value="RluA_PseudoU_synthase"/>
</dbReference>
<evidence type="ECO:0000256" key="1">
    <source>
        <dbReference type="ARBA" id="ARBA00010876"/>
    </source>
</evidence>
<sequence length="1020" mass="110725">MSDALLLAGLVREVALNGGSVAAGELLRYDRQLRKWLGDRKLLQFIAQHQTVFSIEGQQVTLQPGAMQTSEPSSTSLGGDLPEFDNSTDPSGEVYCSSCGAALPSRNRLFAHLAAAHGLRRPDEVKAPKVAADDHLERGLQRETIEGLRFVMETRGEGRSPVRLDWVCTIPRVRQSLILWLRSKMLAGVLPQHAPRSGGWWKIAIVEFLKFMQDRSEIFEVGQLGGPQAPENGEGIRLRQTLVGLSDSAWQQTDQLQDESQEQLAGRVLTVLQAMQADPVKKRFSYQLLSEVAQDRGVQRLLHGRVLSKTLAGDARFEVKEDPRHGITIRLSGDSVVRKGTTDAGTSPSAASMVSILARHEGYAVALDKPAGLTTEELIHHFESQEKPEGPLKSVSRLDAPTSGALVVPLCQDAMEDLKDHFSARRVTKAYLALVLGEPPKHGQIDVKLRAVQSVDRYRAVVHPYGKEAVTSFQRLAVLQGDEHHDSYSLVLAWPLTGRMHQIRAHFAHLGFPLAGDVRYAPRKGSTAWSGERLFLHAAFISVPSSLTAVSPLKVDLLEPLKELKIDPQLLQQLQAPKFYLERAAKAASLSSSESSSASDDSDDEHLQSLLAKENVTDPDPAAVMRPVMSGPSKAPQPQRPDLPEMPQESGCGYIPGPQIPDSKPLPQIVAREQSGGGAGAVVATVGCSVLGFMMAGPVGAVIGGGLAIAAASATKRSDQRLPLGISNLCLPQDQIVKRSGITYFTVTSICCSKNEFDLFLRRGQGSITTPSGFAPAITDAGGTFAIEVPPGVVAGQELTVRSPDGSSFRITVPQGMGQTLAVQVPDGRELTVVVPPGDSDEVFQIQVPPGIEAGQIVSCTQCSIVVNIQVPDGRQLPVMAHDARAEARQIAQRCRQLVDANFALRRIRPPEGKFFIVDFEVNDHIAKDLYCAQVGERFHHGSSMTGSVTFLHWLPAFCRSRVQRDIHHSLQESDGCALWKLISKVRDHRGESASPEVSASSKVGHLTARFQVFVEVSRQ</sequence>
<keyword evidence="2" id="KW-0479">Metal-binding</keyword>
<evidence type="ECO:0000259" key="4">
    <source>
        <dbReference type="PROSITE" id="PS50157"/>
    </source>
</evidence>
<dbReference type="Pfam" id="PF00849">
    <property type="entry name" value="PseudoU_synth_2"/>
    <property type="match status" value="1"/>
</dbReference>
<protein>
    <recommendedName>
        <fullName evidence="4">C2H2-type domain-containing protein</fullName>
    </recommendedName>
</protein>
<accession>A0ABP0NBY9</accession>
<feature type="compositionally biased region" description="Polar residues" evidence="3">
    <location>
        <begin position="63"/>
        <end position="77"/>
    </location>
</feature>
<dbReference type="PANTHER" id="PTHR21600">
    <property type="entry name" value="MITOCHONDRIAL RNA PSEUDOURIDINE SYNTHASE"/>
    <property type="match status" value="1"/>
</dbReference>
<dbReference type="SUPFAM" id="SSF55120">
    <property type="entry name" value="Pseudouridine synthase"/>
    <property type="match status" value="1"/>
</dbReference>
<keyword evidence="2" id="KW-0862">Zinc</keyword>
<dbReference type="InterPro" id="IPR013087">
    <property type="entry name" value="Znf_C2H2_type"/>
</dbReference>
<keyword evidence="2" id="KW-0863">Zinc-finger</keyword>
<evidence type="ECO:0000313" key="5">
    <source>
        <dbReference type="EMBL" id="CAK9061300.1"/>
    </source>
</evidence>
<gene>
    <name evidence="5" type="ORF">CCMP2556_LOCUS30147</name>
</gene>
<comment type="caution">
    <text evidence="5">The sequence shown here is derived from an EMBL/GenBank/DDBJ whole genome shotgun (WGS) entry which is preliminary data.</text>
</comment>
<organism evidence="5 6">
    <name type="scientific">Durusdinium trenchii</name>
    <dbReference type="NCBI Taxonomy" id="1381693"/>
    <lineage>
        <taxon>Eukaryota</taxon>
        <taxon>Sar</taxon>
        <taxon>Alveolata</taxon>
        <taxon>Dinophyceae</taxon>
        <taxon>Suessiales</taxon>
        <taxon>Symbiodiniaceae</taxon>
        <taxon>Durusdinium</taxon>
    </lineage>
</organism>
<proteinExistence type="inferred from homology"/>
<dbReference type="EMBL" id="CAXAMN010021596">
    <property type="protein sequence ID" value="CAK9061300.1"/>
    <property type="molecule type" value="Genomic_DNA"/>
</dbReference>
<dbReference type="Gene3D" id="3.30.2350.10">
    <property type="entry name" value="Pseudouridine synthase"/>
    <property type="match status" value="1"/>
</dbReference>
<feature type="region of interest" description="Disordered" evidence="3">
    <location>
        <begin position="612"/>
        <end position="648"/>
    </location>
</feature>
<dbReference type="InterPro" id="IPR006145">
    <property type="entry name" value="PsdUridine_synth_RsuA/RluA"/>
</dbReference>